<dbReference type="Pfam" id="PF20153">
    <property type="entry name" value="DUF6535"/>
    <property type="match status" value="1"/>
</dbReference>
<evidence type="ECO:0000313" key="3">
    <source>
        <dbReference type="EMBL" id="KIM89800.1"/>
    </source>
</evidence>
<dbReference type="Proteomes" id="UP000054166">
    <property type="component" value="Unassembled WGS sequence"/>
</dbReference>
<feature type="non-terminal residue" evidence="3">
    <location>
        <position position="1"/>
    </location>
</feature>
<dbReference type="OrthoDB" id="3221808at2759"/>
<feature type="transmembrane region" description="Helical" evidence="1">
    <location>
        <begin position="97"/>
        <end position="115"/>
    </location>
</feature>
<dbReference type="InParanoid" id="A0A0C3G0R0"/>
<gene>
    <name evidence="3" type="ORF">PILCRDRAFT_60389</name>
</gene>
<evidence type="ECO:0000313" key="4">
    <source>
        <dbReference type="Proteomes" id="UP000054166"/>
    </source>
</evidence>
<organism evidence="3 4">
    <name type="scientific">Piloderma croceum (strain F 1598)</name>
    <dbReference type="NCBI Taxonomy" id="765440"/>
    <lineage>
        <taxon>Eukaryota</taxon>
        <taxon>Fungi</taxon>
        <taxon>Dikarya</taxon>
        <taxon>Basidiomycota</taxon>
        <taxon>Agaricomycotina</taxon>
        <taxon>Agaricomycetes</taxon>
        <taxon>Agaricomycetidae</taxon>
        <taxon>Atheliales</taxon>
        <taxon>Atheliaceae</taxon>
        <taxon>Piloderma</taxon>
    </lineage>
</organism>
<dbReference type="HOGENOM" id="CLU_018688_2_1_1"/>
<reference evidence="3 4" key="1">
    <citation type="submission" date="2014-04" db="EMBL/GenBank/DDBJ databases">
        <authorList>
            <consortium name="DOE Joint Genome Institute"/>
            <person name="Kuo A."/>
            <person name="Tarkka M."/>
            <person name="Buscot F."/>
            <person name="Kohler A."/>
            <person name="Nagy L.G."/>
            <person name="Floudas D."/>
            <person name="Copeland A."/>
            <person name="Barry K.W."/>
            <person name="Cichocki N."/>
            <person name="Veneault-Fourrey C."/>
            <person name="LaButti K."/>
            <person name="Lindquist E.A."/>
            <person name="Lipzen A."/>
            <person name="Lundell T."/>
            <person name="Morin E."/>
            <person name="Murat C."/>
            <person name="Sun H."/>
            <person name="Tunlid A."/>
            <person name="Henrissat B."/>
            <person name="Grigoriev I.V."/>
            <person name="Hibbett D.S."/>
            <person name="Martin F."/>
            <person name="Nordberg H.P."/>
            <person name="Cantor M.N."/>
            <person name="Hua S.X."/>
        </authorList>
    </citation>
    <scope>NUCLEOTIDE SEQUENCE [LARGE SCALE GENOMIC DNA]</scope>
    <source>
        <strain evidence="3 4">F 1598</strain>
    </source>
</reference>
<evidence type="ECO:0000256" key="1">
    <source>
        <dbReference type="SAM" id="Phobius"/>
    </source>
</evidence>
<accession>A0A0C3G0R0</accession>
<keyword evidence="4" id="KW-1185">Reference proteome</keyword>
<name>A0A0C3G0R0_PILCF</name>
<protein>
    <recommendedName>
        <fullName evidence="2">DUF6535 domain-containing protein</fullName>
    </recommendedName>
</protein>
<keyword evidence="1" id="KW-0812">Transmembrane</keyword>
<dbReference type="InterPro" id="IPR045338">
    <property type="entry name" value="DUF6535"/>
</dbReference>
<keyword evidence="1" id="KW-1133">Transmembrane helix</keyword>
<feature type="domain" description="DUF6535" evidence="2">
    <location>
        <begin position="1"/>
        <end position="124"/>
    </location>
</feature>
<dbReference type="EMBL" id="KN832974">
    <property type="protein sequence ID" value="KIM89800.1"/>
    <property type="molecule type" value="Genomic_DNA"/>
</dbReference>
<dbReference type="STRING" id="765440.A0A0C3G0R0"/>
<reference evidence="4" key="2">
    <citation type="submission" date="2015-01" db="EMBL/GenBank/DDBJ databases">
        <title>Evolutionary Origins and Diversification of the Mycorrhizal Mutualists.</title>
        <authorList>
            <consortium name="DOE Joint Genome Institute"/>
            <consortium name="Mycorrhizal Genomics Consortium"/>
            <person name="Kohler A."/>
            <person name="Kuo A."/>
            <person name="Nagy L.G."/>
            <person name="Floudas D."/>
            <person name="Copeland A."/>
            <person name="Barry K.W."/>
            <person name="Cichocki N."/>
            <person name="Veneault-Fourrey C."/>
            <person name="LaButti K."/>
            <person name="Lindquist E.A."/>
            <person name="Lipzen A."/>
            <person name="Lundell T."/>
            <person name="Morin E."/>
            <person name="Murat C."/>
            <person name="Riley R."/>
            <person name="Ohm R."/>
            <person name="Sun H."/>
            <person name="Tunlid A."/>
            <person name="Henrissat B."/>
            <person name="Grigoriev I.V."/>
            <person name="Hibbett D.S."/>
            <person name="Martin F."/>
        </authorList>
    </citation>
    <scope>NUCLEOTIDE SEQUENCE [LARGE SCALE GENOMIC DNA]</scope>
    <source>
        <strain evidence="4">F 1598</strain>
    </source>
</reference>
<feature type="transmembrane region" description="Helical" evidence="1">
    <location>
        <begin position="25"/>
        <end position="43"/>
    </location>
</feature>
<sequence length="142" mass="15896">WSVYVREAENYDLQMVEGWKDDMEGTLIFVTGLFSATVTAFIIESYQNIQPDPGDFTVAALTYISLQLAASNQSDTLPPFQAGPFAAPNHAVRSTGFFFLSQAFSLGCALAAILVKQWAQNHLHVVNPFDFERKFVLIWTRV</sequence>
<keyword evidence="1" id="KW-0472">Membrane</keyword>
<proteinExistence type="predicted"/>
<evidence type="ECO:0000259" key="2">
    <source>
        <dbReference type="Pfam" id="PF20153"/>
    </source>
</evidence>
<dbReference type="AlphaFoldDB" id="A0A0C3G0R0"/>